<gene>
    <name evidence="1" type="ORF">P694_7</name>
</gene>
<evidence type="ECO:0000313" key="2">
    <source>
        <dbReference type="Proteomes" id="UP000032688"/>
    </source>
</evidence>
<proteinExistence type="predicted"/>
<organism evidence="1 2">
    <name type="scientific">Escherichia phage P694</name>
    <dbReference type="NCBI Taxonomy" id="1572754"/>
    <lineage>
        <taxon>Viruses</taxon>
        <taxon>Duplodnaviria</taxon>
        <taxon>Heunggongvirae</taxon>
        <taxon>Uroviricota</taxon>
        <taxon>Caudoviricetes</taxon>
        <taxon>Autographivirales</taxon>
        <taxon>Autotranscriptaviridae</taxon>
        <taxon>Studiervirinae</taxon>
        <taxon>Berlinvirus</taxon>
        <taxon>Berlinvirus P694</taxon>
    </lineage>
</organism>
<dbReference type="GeneID" id="26630855"/>
<protein>
    <submittedName>
        <fullName evidence="1">S-adenosyl-L-methionine hydrolase</fullName>
    </submittedName>
</protein>
<dbReference type="Pfam" id="PF23780">
    <property type="entry name" value="S-AdoMet_lyase"/>
    <property type="match status" value="1"/>
</dbReference>
<dbReference type="InterPro" id="IPR057548">
    <property type="entry name" value="S-AdoMet_lyase-like"/>
</dbReference>
<dbReference type="RefSeq" id="YP_009204324.1">
    <property type="nucleotide sequence ID" value="NC_028863.1"/>
</dbReference>
<keyword evidence="1" id="KW-0378">Hydrolase</keyword>
<reference evidence="1 2" key="2">
    <citation type="journal article" date="2016" name="Gene">
        <title>Isolation, genome sequencing and functional analysis of two T7-like coliphages of avian pathogenic Escherichia coli.</title>
        <authorList>
            <person name="Chen M."/>
            <person name="Xu J."/>
            <person name="Yao H."/>
            <person name="Lu C."/>
            <person name="Zhang W."/>
        </authorList>
    </citation>
    <scope>NUCLEOTIDE SEQUENCE [LARGE SCALE GENOMIC DNA]</scope>
    <source>
        <strain evidence="1">P694</strain>
    </source>
</reference>
<dbReference type="KEGG" id="vg:26630855"/>
<keyword evidence="2" id="KW-1185">Reference proteome</keyword>
<dbReference type="OrthoDB" id="10899at10239"/>
<name>A0A0D3QHF9_9CAUD</name>
<reference evidence="2" key="1">
    <citation type="submission" date="2014-11" db="EMBL/GenBank/DDBJ databases">
        <title>Characterization and genome sequencing of a novel bacteriophage infecting APEC.</title>
        <authorList>
            <person name="Chen M."/>
            <person name="Zhang W."/>
        </authorList>
    </citation>
    <scope>NUCLEOTIDE SEQUENCE [LARGE SCALE GENOMIC DNA]</scope>
</reference>
<dbReference type="GO" id="GO:0016787">
    <property type="term" value="F:hydrolase activity"/>
    <property type="evidence" value="ECO:0007669"/>
    <property type="project" value="UniProtKB-KW"/>
</dbReference>
<dbReference type="Proteomes" id="UP000032688">
    <property type="component" value="Segment"/>
</dbReference>
<evidence type="ECO:0000313" key="1">
    <source>
        <dbReference type="EMBL" id="AJF40487.1"/>
    </source>
</evidence>
<dbReference type="EMBL" id="KP090454">
    <property type="protein sequence ID" value="AJF40487.1"/>
    <property type="molecule type" value="Genomic_DNA"/>
</dbReference>
<accession>A0A0D3QHF9</accession>
<sequence length="152" mass="16954">MIYTNEPANVFYVLVSAFRSNLCDEVNMSRHRHMVNSLRNAPLEYGSVESTNLTGCYREVIASAPTEELTVRVRCANKAQAIAVARLACNEFEQDCVLVYKSQTHTAGLVYAQGIAGYKAERLPGSFQEVPKGAPLQGCFTIDEFGRRWQVQ</sequence>